<keyword evidence="2" id="KW-0732">Signal</keyword>
<feature type="region of interest" description="Disordered" evidence="1">
    <location>
        <begin position="247"/>
        <end position="269"/>
    </location>
</feature>
<dbReference type="SUPFAM" id="SSF81296">
    <property type="entry name" value="E set domains"/>
    <property type="match status" value="1"/>
</dbReference>
<dbReference type="EMBL" id="JAHKKG010000007">
    <property type="protein sequence ID" value="MBU2666444.1"/>
    <property type="molecule type" value="Genomic_DNA"/>
</dbReference>
<gene>
    <name evidence="4" type="ORF">KOI35_23340</name>
</gene>
<keyword evidence="5" id="KW-1185">Reference proteome</keyword>
<organism evidence="4 5">
    <name type="scientific">Paractinoplanes bogorensis</name>
    <dbReference type="NCBI Taxonomy" id="1610840"/>
    <lineage>
        <taxon>Bacteria</taxon>
        <taxon>Bacillati</taxon>
        <taxon>Actinomycetota</taxon>
        <taxon>Actinomycetes</taxon>
        <taxon>Micromonosporales</taxon>
        <taxon>Micromonosporaceae</taxon>
        <taxon>Paractinoplanes</taxon>
    </lineage>
</organism>
<proteinExistence type="predicted"/>
<dbReference type="Pfam" id="PF01833">
    <property type="entry name" value="TIG"/>
    <property type="match status" value="1"/>
</dbReference>
<dbReference type="InterPro" id="IPR014756">
    <property type="entry name" value="Ig_E-set"/>
</dbReference>
<evidence type="ECO:0000313" key="5">
    <source>
        <dbReference type="Proteomes" id="UP001519654"/>
    </source>
</evidence>
<evidence type="ECO:0000259" key="3">
    <source>
        <dbReference type="Pfam" id="PF01833"/>
    </source>
</evidence>
<evidence type="ECO:0000256" key="2">
    <source>
        <dbReference type="SAM" id="SignalP"/>
    </source>
</evidence>
<feature type="chain" id="PRO_5046465095" evidence="2">
    <location>
        <begin position="21"/>
        <end position="411"/>
    </location>
</feature>
<comment type="caution">
    <text evidence="4">The sequence shown here is derived from an EMBL/GenBank/DDBJ whole genome shotgun (WGS) entry which is preliminary data.</text>
</comment>
<dbReference type="InterPro" id="IPR002909">
    <property type="entry name" value="IPT_dom"/>
</dbReference>
<evidence type="ECO:0000313" key="4">
    <source>
        <dbReference type="EMBL" id="MBU2666444.1"/>
    </source>
</evidence>
<reference evidence="4 5" key="1">
    <citation type="submission" date="2021-06" db="EMBL/GenBank/DDBJ databases">
        <title>Actinoplanes lichenicola sp. nov., and Actinoplanes ovalisporus sp. nov., isolated from lichen in Thailand.</title>
        <authorList>
            <person name="Saeng-In P."/>
            <person name="Kanchanasin P."/>
            <person name="Yuki M."/>
            <person name="Kudo T."/>
            <person name="Ohkuma M."/>
            <person name="Phongsopitanun W."/>
            <person name="Tanasupawat S."/>
        </authorList>
    </citation>
    <scope>NUCLEOTIDE SEQUENCE [LARGE SCALE GENOMIC DNA]</scope>
    <source>
        <strain evidence="4 5">NBRC 110975</strain>
    </source>
</reference>
<protein>
    <submittedName>
        <fullName evidence="4">IPT/TIG domain-containing protein</fullName>
    </submittedName>
</protein>
<dbReference type="Proteomes" id="UP001519654">
    <property type="component" value="Unassembled WGS sequence"/>
</dbReference>
<sequence>MTSVVLTTAAVVAVAEPAWADPLPLTLNVSVGPSGARGTLVGTVAATSAPFPVGTTPTVQFQYIGGNNTACSATARPVTQIAISGITTTAGALTVDPATVRRIGTNKIAFDLPTSAYPATDSNGDPSTVNYDGLVLLGDQSVAKWSVCVYDTDSTVASTLLAAGTYTLAQKPVITSIVPAASAAGGGQSITVNGTGLGSATTTTTASIDGVPLTNLQVAANGSSFTAVTGPHAAGTNLDLVVTAPGGKVSSLDPDNNGLPEDNDNSTADTPIPFSYSNGITISPNTSALGTTVDVDIVGAGFSQLSFDPNGDPYDANAHVFLVNGKYDAATNRGVAECGAVSVVNDTELICTLDLSLYALDPATSLPASPNGPIAEGAYILTIVANGGPGVGVGAAPTMVSSSATFTVASY</sequence>
<feature type="domain" description="IPT/TIG" evidence="3">
    <location>
        <begin position="172"/>
        <end position="250"/>
    </location>
</feature>
<accession>A0ABS5YSK8</accession>
<evidence type="ECO:0000256" key="1">
    <source>
        <dbReference type="SAM" id="MobiDB-lite"/>
    </source>
</evidence>
<name>A0ABS5YSK8_9ACTN</name>
<feature type="signal peptide" evidence="2">
    <location>
        <begin position="1"/>
        <end position="20"/>
    </location>
</feature>
<dbReference type="InterPro" id="IPR013783">
    <property type="entry name" value="Ig-like_fold"/>
</dbReference>
<dbReference type="Gene3D" id="2.60.40.10">
    <property type="entry name" value="Immunoglobulins"/>
    <property type="match status" value="1"/>
</dbReference>